<dbReference type="InterPro" id="IPR036390">
    <property type="entry name" value="WH_DNA-bd_sf"/>
</dbReference>
<comment type="caution">
    <text evidence="1">The sequence shown here is derived from an EMBL/GenBank/DDBJ whole genome shotgun (WGS) entry which is preliminary data.</text>
</comment>
<dbReference type="Gene3D" id="3.40.50.300">
    <property type="entry name" value="P-loop containing nucleotide triphosphate hydrolases"/>
    <property type="match status" value="1"/>
</dbReference>
<gene>
    <name evidence="1" type="ORF">BKA15_003621</name>
</gene>
<dbReference type="Proteomes" id="UP000569914">
    <property type="component" value="Unassembled WGS sequence"/>
</dbReference>
<accession>A0A7Y9I8S1</accession>
<dbReference type="EMBL" id="JACCBU010000001">
    <property type="protein sequence ID" value="NYE72292.1"/>
    <property type="molecule type" value="Genomic_DNA"/>
</dbReference>
<name>A0A7Y9I8S1_9ACTN</name>
<keyword evidence="2" id="KW-1185">Reference proteome</keyword>
<reference evidence="1 2" key="1">
    <citation type="submission" date="2020-07" db="EMBL/GenBank/DDBJ databases">
        <title>Sequencing the genomes of 1000 actinobacteria strains.</title>
        <authorList>
            <person name="Klenk H.-P."/>
        </authorList>
    </citation>
    <scope>NUCLEOTIDE SEQUENCE [LARGE SCALE GENOMIC DNA]</scope>
    <source>
        <strain evidence="1 2">DSM 22083</strain>
    </source>
</reference>
<dbReference type="InterPro" id="IPR027417">
    <property type="entry name" value="P-loop_NTPase"/>
</dbReference>
<dbReference type="RefSeq" id="WP_179758539.1">
    <property type="nucleotide sequence ID" value="NZ_JACCBU010000001.1"/>
</dbReference>
<dbReference type="PANTHER" id="PTHR34704:SF1">
    <property type="entry name" value="ATPASE"/>
    <property type="match status" value="1"/>
</dbReference>
<organism evidence="1 2">
    <name type="scientific">Microlunatus parietis</name>
    <dbReference type="NCBI Taxonomy" id="682979"/>
    <lineage>
        <taxon>Bacteria</taxon>
        <taxon>Bacillati</taxon>
        <taxon>Actinomycetota</taxon>
        <taxon>Actinomycetes</taxon>
        <taxon>Propionibacteriales</taxon>
        <taxon>Propionibacteriaceae</taxon>
        <taxon>Microlunatus</taxon>
    </lineage>
</organism>
<evidence type="ECO:0000313" key="1">
    <source>
        <dbReference type="EMBL" id="NYE72292.1"/>
    </source>
</evidence>
<proteinExistence type="predicted"/>
<dbReference type="AlphaFoldDB" id="A0A7Y9I8S1"/>
<sequence>MEKPPSVFDRHQEWAGLTDFLPAPGSAAGGATLGVVSGRRRQGKSFLLRALTEAADGVYFGATEATEAESIRQFTRSIAQQTGSVPGADVRTWDDAIRYLFTSVRGRPRPVVIDEFPFLIAPSPALPSILQRELGPGGSGADSSARLILCGSALSVMGRLLSGTAPLRGRAGLELIMRPFGYRDAAEFWGLSDPHLALLVHAVVGGTPAYRYEFNRGDVPAGLDDFDAWIVRVVLNPQVPLFREARYLLSEEPDIRDPALYQSVLAAIAAGHCTNGGIASYVGRKAAEIAHPLRVLEDCGLTERQPDTFGAKRVQYRINEPLIIFYEAIMRTRWAVLESGRAAEVWRSVEHTFKAQVLGPHFESVCRSYVRDHDVDLLGEFANRVGNAVVNDPAARSQIEIDVAVTAAEQSERPRVLALGEAKWAEKLGLSQVRRLHRARDLLAQRKLDVDDTHFLLFSGAGFTQEVQAMAATDPRLHLITLEQLYRDAA</sequence>
<protein>
    <recommendedName>
        <fullName evidence="3">ATPase</fullName>
    </recommendedName>
</protein>
<dbReference type="SUPFAM" id="SSF52540">
    <property type="entry name" value="P-loop containing nucleoside triphosphate hydrolases"/>
    <property type="match status" value="1"/>
</dbReference>
<evidence type="ECO:0000313" key="2">
    <source>
        <dbReference type="Proteomes" id="UP000569914"/>
    </source>
</evidence>
<dbReference type="PANTHER" id="PTHR34704">
    <property type="entry name" value="ATPASE"/>
    <property type="match status" value="1"/>
</dbReference>
<evidence type="ECO:0008006" key="3">
    <source>
        <dbReference type="Google" id="ProtNLM"/>
    </source>
</evidence>
<dbReference type="SUPFAM" id="SSF46785">
    <property type="entry name" value="Winged helix' DNA-binding domain"/>
    <property type="match status" value="1"/>
</dbReference>